<dbReference type="InterPro" id="IPR002110">
    <property type="entry name" value="Ankyrin_rpt"/>
</dbReference>
<dbReference type="Gene3D" id="1.25.40.20">
    <property type="entry name" value="Ankyrin repeat-containing domain"/>
    <property type="match status" value="1"/>
</dbReference>
<dbReference type="AlphaFoldDB" id="A0A4Q4MSE7"/>
<accession>A0A4Q4MSE7</accession>
<dbReference type="SMART" id="SM00248">
    <property type="entry name" value="ANK"/>
    <property type="match status" value="4"/>
</dbReference>
<gene>
    <name evidence="1" type="ORF">AA0114_g1654</name>
</gene>
<reference evidence="2" key="1">
    <citation type="journal article" date="2019" name="bioRxiv">
        <title>Genomics, evolutionary history and diagnostics of the Alternaria alternata species group including apple and Asian pear pathotypes.</title>
        <authorList>
            <person name="Armitage A.D."/>
            <person name="Cockerton H.M."/>
            <person name="Sreenivasaprasad S."/>
            <person name="Woodhall J.W."/>
            <person name="Lane C.R."/>
            <person name="Harrison R.J."/>
            <person name="Clarkson J.P."/>
        </authorList>
    </citation>
    <scope>NUCLEOTIDE SEQUENCE [LARGE SCALE GENOMIC DNA]</scope>
    <source>
        <strain evidence="2">FERA 1082</strain>
    </source>
</reference>
<evidence type="ECO:0000313" key="1">
    <source>
        <dbReference type="EMBL" id="RYN59015.1"/>
    </source>
</evidence>
<evidence type="ECO:0000313" key="2">
    <source>
        <dbReference type="Proteomes" id="UP000292402"/>
    </source>
</evidence>
<comment type="caution">
    <text evidence="1">The sequence shown here is derived from an EMBL/GenBank/DDBJ whole genome shotgun (WGS) entry which is preliminary data.</text>
</comment>
<dbReference type="Pfam" id="PF12796">
    <property type="entry name" value="Ank_2"/>
    <property type="match status" value="1"/>
</dbReference>
<protein>
    <submittedName>
        <fullName evidence="1">Uncharacterized protein</fullName>
    </submittedName>
</protein>
<name>A0A4Q4MSE7_9PLEO</name>
<organism evidence="1 2">
    <name type="scientific">Alternaria tenuissima</name>
    <dbReference type="NCBI Taxonomy" id="119927"/>
    <lineage>
        <taxon>Eukaryota</taxon>
        <taxon>Fungi</taxon>
        <taxon>Dikarya</taxon>
        <taxon>Ascomycota</taxon>
        <taxon>Pezizomycotina</taxon>
        <taxon>Dothideomycetes</taxon>
        <taxon>Pleosporomycetidae</taxon>
        <taxon>Pleosporales</taxon>
        <taxon>Pleosporineae</taxon>
        <taxon>Pleosporaceae</taxon>
        <taxon>Alternaria</taxon>
        <taxon>Alternaria sect. Alternaria</taxon>
        <taxon>Alternaria alternata complex</taxon>
    </lineage>
</organism>
<dbReference type="Proteomes" id="UP000292402">
    <property type="component" value="Unassembled WGS sequence"/>
</dbReference>
<dbReference type="SUPFAM" id="SSF48403">
    <property type="entry name" value="Ankyrin repeat"/>
    <property type="match status" value="1"/>
</dbReference>
<dbReference type="EMBL" id="PDXA01000004">
    <property type="protein sequence ID" value="RYN59015.1"/>
    <property type="molecule type" value="Genomic_DNA"/>
</dbReference>
<proteinExistence type="predicted"/>
<sequence>MIVHEFNAESPSSTWKLRSVCRTFAAEIEDDLLSHQPENVVEKTPEVIKNKMAEYLIIHLHKISDVNDPLLKMLRRMADYLIRELAIPEKDRKVTETSMIEGFVRVCQPTRVNTMMWGRFRGIHPLCTSFVNIDNDGELDHWQKVVAAMAFLAFDLVRTLLATMPLNTWIPGIYIGRCPLVMAVAANNNGLFNEVMDHFNQLIKTSRGRDMCRNGYDFDDAFYIAVNTGNSRFVEELVEFCPRLRHYVPKETYNEWLDAAIASLNTDIVKSVLLLCSSRDKVNPYILANACRTGSTDIVNTLLNEGNVGVNKSLLVSFKAHPLCCAIQYGDIPIIGAVLDAGADINGKAYRPKLESPGLTCSPLEIAFERGDKAVIQFLLSRGATIPPRADWPRVRRLYDVVREVAIANGWENVPTYPYWKTMVSTRGTTTLEVDE</sequence>
<dbReference type="InterPro" id="IPR036770">
    <property type="entry name" value="Ankyrin_rpt-contain_sf"/>
</dbReference>